<gene>
    <name evidence="1" type="ORF">USDA257_p00700</name>
</gene>
<evidence type="ECO:0000313" key="1">
    <source>
        <dbReference type="EMBL" id="AFL54788.1"/>
    </source>
</evidence>
<keyword evidence="1" id="KW-0614">Plasmid</keyword>
<accession>I3XFY2</accession>
<dbReference type="AlphaFoldDB" id="I3XFY2"/>
<geneLocation type="plasmid" evidence="2">
    <name>pUSDA257 fragment 1</name>
</geneLocation>
<sequence>MAKWHVHIEAPNDGLARHQFRQTIFRLKEWSANVARGGRSSL</sequence>
<dbReference type="EMBL" id="CP003564">
    <property type="protein sequence ID" value="AFL54788.1"/>
    <property type="molecule type" value="Genomic_DNA"/>
</dbReference>
<proteinExistence type="predicted"/>
<protein>
    <submittedName>
        <fullName evidence="1">Uncharacterized protein</fullName>
    </submittedName>
</protein>
<evidence type="ECO:0000313" key="2">
    <source>
        <dbReference type="Proteomes" id="UP000006180"/>
    </source>
</evidence>
<reference evidence="1" key="1">
    <citation type="journal article" date="2012" name="J. Bacteriol.">
        <title>Complete genome sequence of the broad-host-range strain Sinorhizobium fredii USDA257.</title>
        <authorList>
            <person name="Schuldes J."/>
            <person name="Rodriguez Orbegoso M."/>
            <person name="Schmeisser C."/>
            <person name="Krishnan H.B."/>
            <person name="Daniel R."/>
            <person name="Streit W.R."/>
        </authorList>
    </citation>
    <scope>NUCLEOTIDE SEQUENCE [LARGE SCALE GENOMIC DNA]</scope>
    <source>
        <strain evidence="1">USDA 257</strain>
        <plasmid evidence="1">pUSDA257</plasmid>
    </source>
</reference>
<dbReference type="HOGENOM" id="CLU_3256860_0_0_5"/>
<organism evidence="1">
    <name type="scientific">Sinorhizobium fredii (strain USDA 257)</name>
    <dbReference type="NCBI Taxonomy" id="1185652"/>
    <lineage>
        <taxon>Bacteria</taxon>
        <taxon>Pseudomonadati</taxon>
        <taxon>Pseudomonadota</taxon>
        <taxon>Alphaproteobacteria</taxon>
        <taxon>Hyphomicrobiales</taxon>
        <taxon>Rhizobiaceae</taxon>
        <taxon>Sinorhizobium/Ensifer group</taxon>
        <taxon>Sinorhizobium</taxon>
    </lineage>
</organism>
<name>I3XFY2_SINF2</name>